<organism evidence="8 9">
    <name type="scientific">Phaeospirillum tilakii</name>
    <dbReference type="NCBI Taxonomy" id="741673"/>
    <lineage>
        <taxon>Bacteria</taxon>
        <taxon>Pseudomonadati</taxon>
        <taxon>Pseudomonadota</taxon>
        <taxon>Alphaproteobacteria</taxon>
        <taxon>Rhodospirillales</taxon>
        <taxon>Rhodospirillaceae</taxon>
        <taxon>Phaeospirillum</taxon>
    </lineage>
</organism>
<evidence type="ECO:0000313" key="9">
    <source>
        <dbReference type="Proteomes" id="UP001597296"/>
    </source>
</evidence>
<dbReference type="Pfam" id="PF00293">
    <property type="entry name" value="NUDIX"/>
    <property type="match status" value="1"/>
</dbReference>
<accession>A0ABW5CED2</accession>
<comment type="caution">
    <text evidence="8">The sequence shown here is derived from an EMBL/GenBank/DDBJ whole genome shotgun (WGS) entry which is preliminary data.</text>
</comment>
<evidence type="ECO:0000256" key="1">
    <source>
        <dbReference type="ARBA" id="ARBA00001946"/>
    </source>
</evidence>
<dbReference type="PROSITE" id="PS00893">
    <property type="entry name" value="NUDIX_BOX"/>
    <property type="match status" value="1"/>
</dbReference>
<dbReference type="NCBIfam" id="NF001299">
    <property type="entry name" value="PRK00241.1"/>
    <property type="match status" value="1"/>
</dbReference>
<dbReference type="Proteomes" id="UP001597296">
    <property type="component" value="Unassembled WGS sequence"/>
</dbReference>
<dbReference type="InterPro" id="IPR020084">
    <property type="entry name" value="NUDIX_hydrolase_CS"/>
</dbReference>
<evidence type="ECO:0000256" key="2">
    <source>
        <dbReference type="ARBA" id="ARBA00012381"/>
    </source>
</evidence>
<sequence>MNDSLCYHGGGFDRAAELRRGIDPAHLLTADDSLVLPFWRGLQAIDPASARAVRFAPATLAPLLDRLDPPLLLLGREAGRPVLALDLSALDGPGEDGPVLDGPEGWAWRGLRAMAPVLPAAESALLAYARAMLLWRARTRFCPVCGTPLRFEEAGHVGRCRDTACAAAQFPRTDPAVIALVTDPAGRALLGRQPHWTPGQVSCLAGFVEPGETLEEAVAREVWEEAGVRAGAARYVASQPWPFPASLMVGFTATAPADEPRPDHDELEAVHWFSREEVGRRLAAGTLRLPAPDSIAHRLIGTWLGGGEP</sequence>
<dbReference type="GO" id="GO:0016787">
    <property type="term" value="F:hydrolase activity"/>
    <property type="evidence" value="ECO:0007669"/>
    <property type="project" value="UniProtKB-KW"/>
</dbReference>
<dbReference type="RefSeq" id="WP_377317271.1">
    <property type="nucleotide sequence ID" value="NZ_JBHUIY010000027.1"/>
</dbReference>
<dbReference type="Pfam" id="PF09297">
    <property type="entry name" value="Zn_ribbon_NUD"/>
    <property type="match status" value="1"/>
</dbReference>
<name>A0ABW5CED2_9PROT</name>
<dbReference type="InterPro" id="IPR015376">
    <property type="entry name" value="Znr_NADH_PPase"/>
</dbReference>
<dbReference type="InterPro" id="IPR049734">
    <property type="entry name" value="NudC-like_C"/>
</dbReference>
<evidence type="ECO:0000256" key="3">
    <source>
        <dbReference type="ARBA" id="ARBA00022723"/>
    </source>
</evidence>
<feature type="domain" description="Nudix hydrolase" evidence="7">
    <location>
        <begin position="171"/>
        <end position="296"/>
    </location>
</feature>
<keyword evidence="5" id="KW-0460">Magnesium</keyword>
<dbReference type="PANTHER" id="PTHR42904">
    <property type="entry name" value="NUDIX HYDROLASE, NUDC SUBFAMILY"/>
    <property type="match status" value="1"/>
</dbReference>
<keyword evidence="3" id="KW-0479">Metal-binding</keyword>
<gene>
    <name evidence="8" type="primary">nudC</name>
    <name evidence="8" type="ORF">ACFSNB_13115</name>
</gene>
<dbReference type="InterPro" id="IPR015797">
    <property type="entry name" value="NUDIX_hydrolase-like_dom_sf"/>
</dbReference>
<keyword evidence="6" id="KW-0520">NAD</keyword>
<protein>
    <recommendedName>
        <fullName evidence="2">NAD(+) diphosphatase</fullName>
        <ecNumber evidence="2">3.6.1.22</ecNumber>
    </recommendedName>
</protein>
<evidence type="ECO:0000259" key="7">
    <source>
        <dbReference type="PROSITE" id="PS51462"/>
    </source>
</evidence>
<keyword evidence="9" id="KW-1185">Reference proteome</keyword>
<comment type="cofactor">
    <cofactor evidence="1">
        <name>Mg(2+)</name>
        <dbReference type="ChEBI" id="CHEBI:18420"/>
    </cofactor>
</comment>
<reference evidence="9" key="1">
    <citation type="journal article" date="2019" name="Int. J. Syst. Evol. Microbiol.">
        <title>The Global Catalogue of Microorganisms (GCM) 10K type strain sequencing project: providing services to taxonomists for standard genome sequencing and annotation.</title>
        <authorList>
            <consortium name="The Broad Institute Genomics Platform"/>
            <consortium name="The Broad Institute Genome Sequencing Center for Infectious Disease"/>
            <person name="Wu L."/>
            <person name="Ma J."/>
        </authorList>
    </citation>
    <scope>NUCLEOTIDE SEQUENCE [LARGE SCALE GENOMIC DNA]</scope>
    <source>
        <strain evidence="9">KCTC 15012</strain>
    </source>
</reference>
<dbReference type="EC" id="3.6.1.22" evidence="2"/>
<dbReference type="PANTHER" id="PTHR42904:SF8">
    <property type="entry name" value="NAD(+) DIPHOSPHATASE"/>
    <property type="match status" value="1"/>
</dbReference>
<dbReference type="CDD" id="cd03429">
    <property type="entry name" value="NUDIX_NADH_pyrophosphatase_Nudt13"/>
    <property type="match status" value="1"/>
</dbReference>
<keyword evidence="4 8" id="KW-0378">Hydrolase</keyword>
<evidence type="ECO:0000256" key="4">
    <source>
        <dbReference type="ARBA" id="ARBA00022801"/>
    </source>
</evidence>
<evidence type="ECO:0000313" key="8">
    <source>
        <dbReference type="EMBL" id="MFD2234747.1"/>
    </source>
</evidence>
<evidence type="ECO:0000256" key="5">
    <source>
        <dbReference type="ARBA" id="ARBA00022842"/>
    </source>
</evidence>
<proteinExistence type="predicted"/>
<dbReference type="InterPro" id="IPR050241">
    <property type="entry name" value="NAD-cap_RNA_hydrolase_NudC"/>
</dbReference>
<dbReference type="EMBL" id="JBHUIY010000027">
    <property type="protein sequence ID" value="MFD2234747.1"/>
    <property type="molecule type" value="Genomic_DNA"/>
</dbReference>
<dbReference type="Gene3D" id="3.90.79.20">
    <property type="match status" value="1"/>
</dbReference>
<dbReference type="SUPFAM" id="SSF55811">
    <property type="entry name" value="Nudix"/>
    <property type="match status" value="1"/>
</dbReference>
<evidence type="ECO:0000256" key="6">
    <source>
        <dbReference type="ARBA" id="ARBA00023027"/>
    </source>
</evidence>
<dbReference type="Pfam" id="PF09296">
    <property type="entry name" value="NUDIX-like"/>
    <property type="match status" value="1"/>
</dbReference>
<dbReference type="InterPro" id="IPR000086">
    <property type="entry name" value="NUDIX_hydrolase_dom"/>
</dbReference>
<dbReference type="PROSITE" id="PS51462">
    <property type="entry name" value="NUDIX"/>
    <property type="match status" value="1"/>
</dbReference>
<dbReference type="Gene3D" id="3.90.79.10">
    <property type="entry name" value="Nucleoside Triphosphate Pyrophosphohydrolase"/>
    <property type="match status" value="1"/>
</dbReference>
<dbReference type="InterPro" id="IPR015375">
    <property type="entry name" value="NADH_PPase-like_N"/>
</dbReference>